<evidence type="ECO:0000256" key="7">
    <source>
        <dbReference type="ARBA" id="ARBA00022679"/>
    </source>
</evidence>
<dbReference type="InterPro" id="IPR032807">
    <property type="entry name" value="GNVR"/>
</dbReference>
<feature type="region of interest" description="Disordered" evidence="17">
    <location>
        <begin position="487"/>
        <end position="511"/>
    </location>
</feature>
<evidence type="ECO:0000256" key="1">
    <source>
        <dbReference type="ARBA" id="ARBA00004429"/>
    </source>
</evidence>
<keyword evidence="10 22" id="KW-0418">Kinase</keyword>
<evidence type="ECO:0000256" key="5">
    <source>
        <dbReference type="ARBA" id="ARBA00022475"/>
    </source>
</evidence>
<evidence type="ECO:0000256" key="17">
    <source>
        <dbReference type="SAM" id="MobiDB-lite"/>
    </source>
</evidence>
<dbReference type="Pfam" id="PF02706">
    <property type="entry name" value="Wzz"/>
    <property type="match status" value="1"/>
</dbReference>
<dbReference type="Pfam" id="PF13807">
    <property type="entry name" value="GNVR"/>
    <property type="match status" value="1"/>
</dbReference>
<gene>
    <name evidence="22" type="ORF">OP8BY_0859</name>
</gene>
<dbReference type="InterPro" id="IPR005702">
    <property type="entry name" value="Wzc-like_C"/>
</dbReference>
<dbReference type="InterPro" id="IPR003856">
    <property type="entry name" value="LPS_length_determ_N"/>
</dbReference>
<feature type="transmembrane region" description="Helical" evidence="18">
    <location>
        <begin position="31"/>
        <end position="55"/>
    </location>
</feature>
<evidence type="ECO:0000256" key="14">
    <source>
        <dbReference type="ARBA" id="ARBA00023137"/>
    </source>
</evidence>
<evidence type="ECO:0000259" key="20">
    <source>
        <dbReference type="Pfam" id="PF13614"/>
    </source>
</evidence>
<evidence type="ECO:0000256" key="18">
    <source>
        <dbReference type="SAM" id="Phobius"/>
    </source>
</evidence>
<dbReference type="Pfam" id="PF13614">
    <property type="entry name" value="AAA_31"/>
    <property type="match status" value="1"/>
</dbReference>
<keyword evidence="6" id="KW-0997">Cell inner membrane</keyword>
<keyword evidence="9" id="KW-0547">Nucleotide-binding</keyword>
<dbReference type="AlphaFoldDB" id="A0A3E2BQJ8"/>
<keyword evidence="13 18" id="KW-0472">Membrane</keyword>
<evidence type="ECO:0000313" key="22">
    <source>
        <dbReference type="EMBL" id="RFT16917.1"/>
    </source>
</evidence>
<comment type="caution">
    <text evidence="22">The sequence shown here is derived from an EMBL/GenBank/DDBJ whole genome shotgun (WGS) entry which is preliminary data.</text>
</comment>
<feature type="domain" description="Tyrosine-protein kinase G-rich" evidence="21">
    <location>
        <begin position="368"/>
        <end position="441"/>
    </location>
</feature>
<feature type="coiled-coil region" evidence="16">
    <location>
        <begin position="277"/>
        <end position="325"/>
    </location>
</feature>
<proteinExistence type="inferred from homology"/>
<keyword evidence="8 18" id="KW-0812">Transmembrane</keyword>
<dbReference type="Proteomes" id="UP000257323">
    <property type="component" value="Unassembled WGS sequence"/>
</dbReference>
<comment type="catalytic activity">
    <reaction evidence="15">
        <text>L-tyrosyl-[protein] + ATP = O-phospho-L-tyrosyl-[protein] + ADP + H(+)</text>
        <dbReference type="Rhea" id="RHEA:10596"/>
        <dbReference type="Rhea" id="RHEA-COMP:10136"/>
        <dbReference type="Rhea" id="RHEA-COMP:20101"/>
        <dbReference type="ChEBI" id="CHEBI:15378"/>
        <dbReference type="ChEBI" id="CHEBI:30616"/>
        <dbReference type="ChEBI" id="CHEBI:46858"/>
        <dbReference type="ChEBI" id="CHEBI:61978"/>
        <dbReference type="ChEBI" id="CHEBI:456216"/>
        <dbReference type="EC" id="2.7.10.2"/>
    </reaction>
</comment>
<keyword evidence="5" id="KW-1003">Cell membrane</keyword>
<dbReference type="Gene3D" id="3.40.50.300">
    <property type="entry name" value="P-loop containing nucleotide triphosphate hydrolases"/>
    <property type="match status" value="1"/>
</dbReference>
<evidence type="ECO:0000256" key="3">
    <source>
        <dbReference type="ARBA" id="ARBA00008883"/>
    </source>
</evidence>
<keyword evidence="11" id="KW-0067">ATP-binding</keyword>
<evidence type="ECO:0000256" key="6">
    <source>
        <dbReference type="ARBA" id="ARBA00022519"/>
    </source>
</evidence>
<keyword evidence="12 18" id="KW-1133">Transmembrane helix</keyword>
<dbReference type="NCBIfam" id="TIGR01007">
    <property type="entry name" value="eps_fam"/>
    <property type="match status" value="1"/>
</dbReference>
<evidence type="ECO:0000256" key="15">
    <source>
        <dbReference type="ARBA" id="ARBA00051245"/>
    </source>
</evidence>
<feature type="domain" description="AAA" evidence="20">
    <location>
        <begin position="559"/>
        <end position="708"/>
    </location>
</feature>
<evidence type="ECO:0000256" key="10">
    <source>
        <dbReference type="ARBA" id="ARBA00022777"/>
    </source>
</evidence>
<accession>A0A3E2BQJ8</accession>
<dbReference type="CDD" id="cd05387">
    <property type="entry name" value="BY-kinase"/>
    <property type="match status" value="1"/>
</dbReference>
<evidence type="ECO:0000256" key="11">
    <source>
        <dbReference type="ARBA" id="ARBA00022840"/>
    </source>
</evidence>
<sequence length="737" mass="84380">MSNENYVEPQALDAGEIDLRKYIDIIFRRRWTVISITLIAAALSLIISFVTRPVYKARGTVMIEKEPNILSFEDIFQIETFRDDYFQTQYKLLQSRSLAERTIERLKLWEKKEFSGSKSPTADDLKNPVFRQKMVDKFLGRLEVKPIRMTRLVEVAFKAHDPTLASDCVNALFDSFVDMNIEAKYETTEQATEFLSEQIEELKKEISQKEQELQNYGQEKDIVILSDKETTMLDKISELNKALTEAQIDRVRKESYYNGIKNASPDFIPEAMNNPLIQRLREDYLKLSREYAKMQEKFQPEYPEMQRLKAELDSARELLKNETQRLIKAAYADYQAALKKEVSLKELFEQQKEEAFRLNSSAILYNSLKIELENKKNLLESLLKRQSETGVSARLKGLRTSNIRIVDRADLPLRPDSPRKFRNLLLALFLGLFGGLGLALVMEYLDNTVKSAEDVERYSGLPTLGVVPVFDEDATLNGHYYAYRSGEEEEAGGKKKKKEQDKAEGENGSEPRSIELISHFAPDSTFAESYRSLRTALLLSGPLASLKSLIITSPLPNEGKSVTISNLAVSLAQMEKKVLLMDADLRRPKQHRIFNLKNHDGLSNYLTMGLELNKLIKTTLVPSLYFINSGPVPPNPAELLGSDRMKALLDRLKAAFDFILIDTPPILSVTDAQVLGKMVDGLVLVVQADRTPREALKQTREVIDLLQLKTYGVVINALNLDNRGYYRRQYYRHYYQK</sequence>
<keyword evidence="7" id="KW-0808">Transferase</keyword>
<evidence type="ECO:0000256" key="9">
    <source>
        <dbReference type="ARBA" id="ARBA00022741"/>
    </source>
</evidence>
<evidence type="ECO:0000259" key="21">
    <source>
        <dbReference type="Pfam" id="PF13807"/>
    </source>
</evidence>
<evidence type="ECO:0000256" key="2">
    <source>
        <dbReference type="ARBA" id="ARBA00007316"/>
    </source>
</evidence>
<evidence type="ECO:0000256" key="13">
    <source>
        <dbReference type="ARBA" id="ARBA00023136"/>
    </source>
</evidence>
<keyword evidence="14" id="KW-0829">Tyrosine-protein kinase</keyword>
<organism evidence="22 23">
    <name type="scientific">Candidatus Saccharicenans subterraneus</name>
    <dbReference type="NCBI Taxonomy" id="2508984"/>
    <lineage>
        <taxon>Bacteria</taxon>
        <taxon>Candidatus Aminicenantota</taxon>
        <taxon>Candidatus Aminicenantia</taxon>
        <taxon>Candidatus Aminicenantales</taxon>
        <taxon>Candidatus Saccharicenantaceae</taxon>
        <taxon>Candidatus Saccharicenans</taxon>
    </lineage>
</organism>
<evidence type="ECO:0000259" key="19">
    <source>
        <dbReference type="Pfam" id="PF02706"/>
    </source>
</evidence>
<keyword evidence="16" id="KW-0175">Coiled coil</keyword>
<feature type="domain" description="Polysaccharide chain length determinant N-terminal" evidence="19">
    <location>
        <begin position="16"/>
        <end position="105"/>
    </location>
</feature>
<evidence type="ECO:0000256" key="8">
    <source>
        <dbReference type="ARBA" id="ARBA00022692"/>
    </source>
</evidence>
<dbReference type="GO" id="GO:0005524">
    <property type="term" value="F:ATP binding"/>
    <property type="evidence" value="ECO:0007669"/>
    <property type="project" value="UniProtKB-KW"/>
</dbReference>
<dbReference type="SUPFAM" id="SSF52540">
    <property type="entry name" value="P-loop containing nucleoside triphosphate hydrolases"/>
    <property type="match status" value="1"/>
</dbReference>
<dbReference type="PANTHER" id="PTHR32309">
    <property type="entry name" value="TYROSINE-PROTEIN KINASE"/>
    <property type="match status" value="1"/>
</dbReference>
<evidence type="ECO:0000256" key="16">
    <source>
        <dbReference type="SAM" id="Coils"/>
    </source>
</evidence>
<dbReference type="GO" id="GO:0004715">
    <property type="term" value="F:non-membrane spanning protein tyrosine kinase activity"/>
    <property type="evidence" value="ECO:0007669"/>
    <property type="project" value="UniProtKB-EC"/>
</dbReference>
<dbReference type="EC" id="2.7.10.2" evidence="4"/>
<dbReference type="PANTHER" id="PTHR32309:SF13">
    <property type="entry name" value="FERRIC ENTEROBACTIN TRANSPORT PROTEIN FEPE"/>
    <property type="match status" value="1"/>
</dbReference>
<dbReference type="InterPro" id="IPR025669">
    <property type="entry name" value="AAA_dom"/>
</dbReference>
<protein>
    <recommendedName>
        <fullName evidence="4">non-specific protein-tyrosine kinase</fullName>
        <ecNumber evidence="4">2.7.10.2</ecNumber>
    </recommendedName>
</protein>
<evidence type="ECO:0000256" key="4">
    <source>
        <dbReference type="ARBA" id="ARBA00011903"/>
    </source>
</evidence>
<comment type="subcellular location">
    <subcellularLocation>
        <location evidence="1">Cell inner membrane</location>
        <topology evidence="1">Multi-pass membrane protein</topology>
    </subcellularLocation>
</comment>
<dbReference type="EMBL" id="QUAH01000001">
    <property type="protein sequence ID" value="RFT16917.1"/>
    <property type="molecule type" value="Genomic_DNA"/>
</dbReference>
<name>A0A3E2BQJ8_9BACT</name>
<comment type="similarity">
    <text evidence="2">Belongs to the CpsD/CapB family.</text>
</comment>
<dbReference type="InterPro" id="IPR027417">
    <property type="entry name" value="P-loop_NTPase"/>
</dbReference>
<dbReference type="InterPro" id="IPR050445">
    <property type="entry name" value="Bact_polysacc_biosynth/exp"/>
</dbReference>
<dbReference type="GO" id="GO:0005886">
    <property type="term" value="C:plasma membrane"/>
    <property type="evidence" value="ECO:0007669"/>
    <property type="project" value="UniProtKB-SubCell"/>
</dbReference>
<evidence type="ECO:0000313" key="23">
    <source>
        <dbReference type="Proteomes" id="UP000257323"/>
    </source>
</evidence>
<feature type="coiled-coil region" evidence="16">
    <location>
        <begin position="185"/>
        <end position="219"/>
    </location>
</feature>
<reference evidence="22 23" key="1">
    <citation type="submission" date="2018-08" db="EMBL/GenBank/DDBJ databases">
        <title>Genome analysis of the thermophilic bacterium of the candidate phylum Aminicenantes from deep subsurface aquifer revealed its physiology and ecological role.</title>
        <authorList>
            <person name="Kadnikov V.V."/>
            <person name="Mardanov A.V."/>
            <person name="Beletsky A.V."/>
            <person name="Karnachuk O.V."/>
            <person name="Ravin N.V."/>
        </authorList>
    </citation>
    <scope>NUCLEOTIDE SEQUENCE [LARGE SCALE GENOMIC DNA]</scope>
    <source>
        <strain evidence="22">BY38</strain>
    </source>
</reference>
<comment type="similarity">
    <text evidence="3">Belongs to the etk/wzc family.</text>
</comment>
<evidence type="ECO:0000256" key="12">
    <source>
        <dbReference type="ARBA" id="ARBA00022989"/>
    </source>
</evidence>